<dbReference type="Gene3D" id="2.60.40.10">
    <property type="entry name" value="Immunoglobulins"/>
    <property type="match status" value="9"/>
</dbReference>
<dbReference type="RefSeq" id="WP_221275778.1">
    <property type="nucleotide sequence ID" value="NZ_JACHFE010000005.1"/>
</dbReference>
<dbReference type="PROSITE" id="PS50853">
    <property type="entry name" value="FN3"/>
    <property type="match status" value="2"/>
</dbReference>
<evidence type="ECO:0000313" key="3">
    <source>
        <dbReference type="Proteomes" id="UP000591735"/>
    </source>
</evidence>
<evidence type="ECO:0000259" key="1">
    <source>
        <dbReference type="PROSITE" id="PS50853"/>
    </source>
</evidence>
<dbReference type="EMBL" id="JACHFE010000005">
    <property type="protein sequence ID" value="MBB5321856.1"/>
    <property type="molecule type" value="Genomic_DNA"/>
</dbReference>
<dbReference type="CDD" id="cd00063">
    <property type="entry name" value="FN3"/>
    <property type="match status" value="1"/>
</dbReference>
<name>A0A840UL98_9GAMM</name>
<dbReference type="SMART" id="SM00060">
    <property type="entry name" value="FN3"/>
    <property type="match status" value="5"/>
</dbReference>
<dbReference type="SUPFAM" id="SSF49265">
    <property type="entry name" value="Fibronectin type III"/>
    <property type="match status" value="3"/>
</dbReference>
<comment type="caution">
    <text evidence="2">The sequence shown here is derived from an EMBL/GenBank/DDBJ whole genome shotgun (WGS) entry which is preliminary data.</text>
</comment>
<keyword evidence="3" id="KW-1185">Reference proteome</keyword>
<dbReference type="InterPro" id="IPR036116">
    <property type="entry name" value="FN3_sf"/>
</dbReference>
<gene>
    <name evidence="2" type="ORF">HNR38_002350</name>
</gene>
<organism evidence="2 3">
    <name type="scientific">Marinobacter oulmenensis</name>
    <dbReference type="NCBI Taxonomy" id="643747"/>
    <lineage>
        <taxon>Bacteria</taxon>
        <taxon>Pseudomonadati</taxon>
        <taxon>Pseudomonadota</taxon>
        <taxon>Gammaproteobacteria</taxon>
        <taxon>Pseudomonadales</taxon>
        <taxon>Marinobacteraceae</taxon>
        <taxon>Marinobacter</taxon>
    </lineage>
</organism>
<dbReference type="Proteomes" id="UP000591735">
    <property type="component" value="Unassembled WGS sequence"/>
</dbReference>
<feature type="domain" description="Fibronectin type-III" evidence="1">
    <location>
        <begin position="362"/>
        <end position="464"/>
    </location>
</feature>
<reference evidence="2 3" key="1">
    <citation type="submission" date="2020-08" db="EMBL/GenBank/DDBJ databases">
        <title>Genomic Encyclopedia of Type Strains, Phase IV (KMG-IV): sequencing the most valuable type-strain genomes for metagenomic binning, comparative biology and taxonomic classification.</title>
        <authorList>
            <person name="Goeker M."/>
        </authorList>
    </citation>
    <scope>NUCLEOTIDE SEQUENCE [LARGE SCALE GENOMIC DNA]</scope>
    <source>
        <strain evidence="2 3">DSM 22359</strain>
    </source>
</reference>
<protein>
    <submittedName>
        <fullName evidence="2">Fibronectin type 3 domain-containing protein</fullName>
    </submittedName>
</protein>
<proteinExistence type="predicted"/>
<feature type="domain" description="Fibronectin type-III" evidence="1">
    <location>
        <begin position="466"/>
        <end position="567"/>
    </location>
</feature>
<dbReference type="InterPro" id="IPR013783">
    <property type="entry name" value="Ig-like_fold"/>
</dbReference>
<evidence type="ECO:0000313" key="2">
    <source>
        <dbReference type="EMBL" id="MBB5321856.1"/>
    </source>
</evidence>
<dbReference type="Pfam" id="PF00041">
    <property type="entry name" value="fn3"/>
    <property type="match status" value="1"/>
</dbReference>
<dbReference type="InterPro" id="IPR003961">
    <property type="entry name" value="FN3_dom"/>
</dbReference>
<sequence>MSFWSSIDATSFQPSDITLESAGYVATVAEVQQINSLTYRVVLQQPLEDGDYQLAIGPDILTDDGMGMDQNWNGIFGEPEDIYRASFSIDTQAPEAVTITSHNVDQLYEVDSRSINIEGLRDDDVSIRVNGAQKVAIGDTAWSIEDYPLDEGLNKLTFVAVDAALNQSEPVVLQVDVDSYGPTFVGVEPEGHINVLPQAVRVEARDEGSGLDLSNSSITVVRDGEAVAGSVQLEGDVLVFRASVPWKEGFYSVDVELGDARGNINAAHTPKFVIDLTAPEVPEVVAHPPATTINTFTFSGSKEPYTGILVDDQLKVSNTKQTSWSYAAPLVEGDNTFTLRTVDRAGNISEPTVVTIRYDDTVPGPVTFSFNPEGNGTSVSLDWSSYDTVANGNDIAQYHVFSATAPFTSVQSLEAEAVIPAGTTSYELRGVSRSEPVYVAVVAQDTSGLMLDEVTGVEIKTVDIQPPPNPSRLNASPGADNLKVSWQPSSNEAGDLAGYRLYVQSDEETDTNDLPVDSLVVEDGAVVFNVPSLQPATGYQLRVTAYDGDGNESSGIAKPGVTLLQNPELISVEPFSGKVELEWSAVPEVSLVKKYRVYASTSPYTSVEGMSARASFPKDQLSGGVAGLENDTTYYVAVTVVNLSGGEDPQVTTMEVTPEDDESGPDIQKLTYFDGAAEVELDNGSSVTEVGAVRIYAEDPSGLSSLKLAIDDVSIGNDHSASPFFEIPWDLIAFDDGEHVLTATAHDTLNNTSERVLTLNVALAPPAAPEILSPQAGTTTNRSEVEVTGQSVAQTTIQVTVNGTLQPDTIQPGPGGQFKTTVPLSEGDNEVTLAAAYTNRGVYGESSAPLTITRDSSAPDAPEGLTAQSKPLGQIALGWSLVDQAEGYRIHRASEPFDVAQGVTQLNSEPLTGTTYQDLPGQDGDYYYRVIAVNKLGTESEPSASASAASDSTAPQATEILYTPHGSYDEASGRYGPGQVDVEVEVSEPLKTTPYLALTVSGGAPMVAELRKDYGSDTRYTGEFVIPETAVSGTAMAVFSAHDKVGNRGSEVVIGDTLVVDAKGPEVSQLSLNPNSPIQNDPDEHGLGRILDVSLTLADDVMPGEMPQLIPVVVTDTGEEVIADYASGITLTRDEASQPGTPVFNGQLQLPVSAGQDDAGEPTSELLGFRYLARDDLGNEVDSIAGNPRFQVYQGDLPPLETPSGLMARALPAGKIELIWSDVENAAGYRLYRQAPGETELTELKQLDFPAEMLYMDGQTAPLADGQYQYAIASVRVQNGQTAVSAMSDPVTVNADATPPDAPENLSLELNGAGVVARWQPPASEVQDGLLEYNLYRVNLPADSQPSDMTSYQPLQNGIPDIIALDSRPSATEHLYAITAVDPAGNESIASNAEYLNVDLLPVSDLSITLPEDGQPTLSWNHAKTSSVEFEVYDVNTSEDTPLHEGRVADRHYVDSGYSTVAGGGATEDRLYRVIAVDPNGVSSVGHDLLLPALNASLNRDESGIDLRRGIMNRVSFRVANAGATDVVQARLRVTVSDNGTERKHWSERFSVAPGGFTDVPVVIGGYEALPTLAPVSVDIVLAPKAGQSVVIEQTEEIQVGQSGLIATLEPEDFVRGATGKVRLVLENPSDVETEVLMARSSGKRASNELRLILKDPDGNTLSEQAVKQGTGDVITLSNGQTVARIPPHDTYQSQFLEVPVPSSAPDAVKVHLEVDHFRYHTGRDTAVAIAGTRASRDVSLKETPYYGELDDITPATVFTGDTVNIKGRALDRQTESVLPNVPLTLVLTTRGIERTFPIYTSEDGSFTYSFTPSASGSGEYRVSVLHPQMVERPEHGSFTVEGAGVSPTRANINIPRNYEYDDLKIRVKSGYATELSNVRLVYAPSTDNDGNPLPAPQGMQYDLGAPKQVRPNSSVYLPLSFSGDASAADEGKLRFHVVADNREQPLDTVVVSYFLSEAKPAMLAQPSLLNTGVSLGESQQETFTLENTGLASANNLQLELITESGDPAPAWFQLLSPTMISSLAVDASAEVQLALSPDSQVPTNDYVFKVRVTGDNVEAFEVPVLVAATDSDTGNVFFHTTDIYTATLDENMEPIPGLGGVKIKLQNTRVLSEEFELKTDAEGFGELKDIPAGRYSYRASAFDHESVSGHLWVKPGVTTDEQLFLMNKLVNVEFSVTEVTLEDRYDIVLEATYETNVPAPVVMFEPMSVNLPMLKKGEVFQGEFTITNHGLIEAYDVAASLPEGDDYARFDYLTEIPDVLSPGQVVRVPYRIVALQDFEPSGDGEATGGGCVKREYKAICTYSAQCAVGTIIDNAATMFWNAVSGSSCGSSSGGSSGSYGGGGYWGGYGGYGGGGVNYSPAPRGEVTVDDDFCPKDCEYCCGNGSGGAGGLGSGGGSGGLPGGTAIGEPLMRF</sequence>
<accession>A0A840UL98</accession>